<evidence type="ECO:0000313" key="2">
    <source>
        <dbReference type="Proteomes" id="UP000091857"/>
    </source>
</evidence>
<proteinExistence type="predicted"/>
<organism evidence="1 2">
    <name type="scientific">Manihot esculenta</name>
    <name type="common">Cassava</name>
    <name type="synonym">Jatropha manihot</name>
    <dbReference type="NCBI Taxonomy" id="3983"/>
    <lineage>
        <taxon>Eukaryota</taxon>
        <taxon>Viridiplantae</taxon>
        <taxon>Streptophyta</taxon>
        <taxon>Embryophyta</taxon>
        <taxon>Tracheophyta</taxon>
        <taxon>Spermatophyta</taxon>
        <taxon>Magnoliopsida</taxon>
        <taxon>eudicotyledons</taxon>
        <taxon>Gunneridae</taxon>
        <taxon>Pentapetalae</taxon>
        <taxon>rosids</taxon>
        <taxon>fabids</taxon>
        <taxon>Malpighiales</taxon>
        <taxon>Euphorbiaceae</taxon>
        <taxon>Crotonoideae</taxon>
        <taxon>Manihoteae</taxon>
        <taxon>Manihot</taxon>
    </lineage>
</organism>
<keyword evidence="2" id="KW-1185">Reference proteome</keyword>
<evidence type="ECO:0000313" key="1">
    <source>
        <dbReference type="EMBL" id="KAG8638208.1"/>
    </source>
</evidence>
<sequence>MTLVPPVRFSVKSLLILVKKTKIPILSPSSSSSSSSSSLFRSPSSSSPSRSPSSSSSSSLFRSPSSSSSSSSSSLFRSPSSSSSSSSSSPSRSPSSSSSSSLFRSPPSSSLLLLLCLLLPFVIDINSEKDKKIQELTMELRNKKRLCATYQDHLTAFMKIVEEHSEQLSKKVQNVARNLKEFESIELELQQHRRSP</sequence>
<gene>
    <name evidence="1" type="ORF">MANES_14G011501v8</name>
</gene>
<reference evidence="2" key="1">
    <citation type="journal article" date="2016" name="Nat. Biotechnol.">
        <title>Sequencing wild and cultivated cassava and related species reveals extensive interspecific hybridization and genetic diversity.</title>
        <authorList>
            <person name="Bredeson J.V."/>
            <person name="Lyons J.B."/>
            <person name="Prochnik S.E."/>
            <person name="Wu G.A."/>
            <person name="Ha C.M."/>
            <person name="Edsinger-Gonzales E."/>
            <person name="Grimwood J."/>
            <person name="Schmutz J."/>
            <person name="Rabbi I.Y."/>
            <person name="Egesi C."/>
            <person name="Nauluvula P."/>
            <person name="Lebot V."/>
            <person name="Ndunguru J."/>
            <person name="Mkamilo G."/>
            <person name="Bart R.S."/>
            <person name="Setter T.L."/>
            <person name="Gleadow R.M."/>
            <person name="Kulakow P."/>
            <person name="Ferguson M.E."/>
            <person name="Rounsley S."/>
            <person name="Rokhsar D.S."/>
        </authorList>
    </citation>
    <scope>NUCLEOTIDE SEQUENCE [LARGE SCALE GENOMIC DNA]</scope>
    <source>
        <strain evidence="2">cv. AM560-2</strain>
    </source>
</reference>
<name>A0ACB7GFD1_MANES</name>
<accession>A0ACB7GFD1</accession>
<comment type="caution">
    <text evidence="1">The sequence shown here is derived from an EMBL/GenBank/DDBJ whole genome shotgun (WGS) entry which is preliminary data.</text>
</comment>
<dbReference type="Proteomes" id="UP000091857">
    <property type="component" value="Chromosome 14"/>
</dbReference>
<protein>
    <submittedName>
        <fullName evidence="1">Uncharacterized protein</fullName>
    </submittedName>
</protein>
<dbReference type="EMBL" id="CM004400">
    <property type="protein sequence ID" value="KAG8638208.1"/>
    <property type="molecule type" value="Genomic_DNA"/>
</dbReference>